<feature type="region of interest" description="Disordered" evidence="1">
    <location>
        <begin position="1"/>
        <end position="25"/>
    </location>
</feature>
<sequence length="25" mass="2787">MLGMTKEEEGGRGAERHPSFSRVPK</sequence>
<protein>
    <submittedName>
        <fullName evidence="2">Uncharacterized protein</fullName>
    </submittedName>
</protein>
<proteinExistence type="predicted"/>
<comment type="caution">
    <text evidence="2">The sequence shown here is derived from an EMBL/GenBank/DDBJ whole genome shotgun (WGS) entry which is preliminary data.</text>
</comment>
<gene>
    <name evidence="2" type="ORF">CMEL01_15277</name>
</gene>
<evidence type="ECO:0000256" key="1">
    <source>
        <dbReference type="SAM" id="MobiDB-lite"/>
    </source>
</evidence>
<dbReference type="AlphaFoldDB" id="A0AAI9XUG8"/>
<evidence type="ECO:0000313" key="2">
    <source>
        <dbReference type="EMBL" id="KAK1460980.1"/>
    </source>
</evidence>
<feature type="compositionally biased region" description="Basic and acidic residues" evidence="1">
    <location>
        <begin position="1"/>
        <end position="18"/>
    </location>
</feature>
<name>A0AAI9XUG8_9PEZI</name>
<evidence type="ECO:0000313" key="3">
    <source>
        <dbReference type="Proteomes" id="UP001239795"/>
    </source>
</evidence>
<reference evidence="2 3" key="1">
    <citation type="submission" date="2016-10" db="EMBL/GenBank/DDBJ databases">
        <title>The genome sequence of Colletotrichum fioriniae PJ7.</title>
        <authorList>
            <person name="Baroncelli R."/>
        </authorList>
    </citation>
    <scope>NUCLEOTIDE SEQUENCE [LARGE SCALE GENOMIC DNA]</scope>
    <source>
        <strain evidence="2">Col 31</strain>
    </source>
</reference>
<dbReference type="Proteomes" id="UP001239795">
    <property type="component" value="Unassembled WGS sequence"/>
</dbReference>
<organism evidence="2 3">
    <name type="scientific">Colletotrichum melonis</name>
    <dbReference type="NCBI Taxonomy" id="1209925"/>
    <lineage>
        <taxon>Eukaryota</taxon>
        <taxon>Fungi</taxon>
        <taxon>Dikarya</taxon>
        <taxon>Ascomycota</taxon>
        <taxon>Pezizomycotina</taxon>
        <taxon>Sordariomycetes</taxon>
        <taxon>Hypocreomycetidae</taxon>
        <taxon>Glomerellales</taxon>
        <taxon>Glomerellaceae</taxon>
        <taxon>Colletotrichum</taxon>
        <taxon>Colletotrichum acutatum species complex</taxon>
    </lineage>
</organism>
<keyword evidence="3" id="KW-1185">Reference proteome</keyword>
<accession>A0AAI9XUG8</accession>
<dbReference type="EMBL" id="MLGG01000012">
    <property type="protein sequence ID" value="KAK1460980.1"/>
    <property type="molecule type" value="Genomic_DNA"/>
</dbReference>